<evidence type="ECO:0000256" key="1">
    <source>
        <dbReference type="SAM" id="Phobius"/>
    </source>
</evidence>
<feature type="transmembrane region" description="Helical" evidence="1">
    <location>
        <begin position="168"/>
        <end position="185"/>
    </location>
</feature>
<dbReference type="RefSeq" id="WP_262310221.1">
    <property type="nucleotide sequence ID" value="NZ_CP106679.1"/>
</dbReference>
<dbReference type="PANTHER" id="PTHR30373:SF2">
    <property type="entry name" value="UPF0603 PROTEIN YGCG"/>
    <property type="match status" value="1"/>
</dbReference>
<dbReference type="InterPro" id="IPR007621">
    <property type="entry name" value="TPM_dom"/>
</dbReference>
<reference evidence="3" key="1">
    <citation type="submission" date="2022-09" db="EMBL/GenBank/DDBJ databases">
        <title>Comparative genomics and taxonomic characterization of three novel marine species of genus Reichenbachiella exhibiting antioxidant and polysaccharide degradation activities.</title>
        <authorList>
            <person name="Muhammad N."/>
            <person name="Lee Y.-J."/>
            <person name="Ko J."/>
            <person name="Kim S.-G."/>
        </authorList>
    </citation>
    <scope>NUCLEOTIDE SEQUENCE</scope>
    <source>
        <strain evidence="3">BKB1-1</strain>
    </source>
</reference>
<name>A0ABY6CQJ0_9BACT</name>
<dbReference type="EMBL" id="CP106679">
    <property type="protein sequence ID" value="UXP32786.1"/>
    <property type="molecule type" value="Genomic_DNA"/>
</dbReference>
<protein>
    <submittedName>
        <fullName evidence="3">TPM domain-containing protein</fullName>
    </submittedName>
</protein>
<dbReference type="Pfam" id="PF04536">
    <property type="entry name" value="TPM_phosphatase"/>
    <property type="match status" value="1"/>
</dbReference>
<dbReference type="Gene3D" id="3.10.310.50">
    <property type="match status" value="1"/>
</dbReference>
<evidence type="ECO:0000259" key="2">
    <source>
        <dbReference type="Pfam" id="PF04536"/>
    </source>
</evidence>
<keyword evidence="1" id="KW-0472">Membrane</keyword>
<gene>
    <name evidence="3" type="ORF">N6H18_02265</name>
</gene>
<organism evidence="3 4">
    <name type="scientific">Reichenbachiella agarivorans</name>
    <dbReference type="NCBI Taxonomy" id="2979464"/>
    <lineage>
        <taxon>Bacteria</taxon>
        <taxon>Pseudomonadati</taxon>
        <taxon>Bacteroidota</taxon>
        <taxon>Cytophagia</taxon>
        <taxon>Cytophagales</taxon>
        <taxon>Reichenbachiellaceae</taxon>
        <taxon>Reichenbachiella</taxon>
    </lineage>
</organism>
<dbReference type="PANTHER" id="PTHR30373">
    <property type="entry name" value="UPF0603 PROTEIN YGCG"/>
    <property type="match status" value="1"/>
</dbReference>
<proteinExistence type="predicted"/>
<evidence type="ECO:0000313" key="4">
    <source>
        <dbReference type="Proteomes" id="UP001065174"/>
    </source>
</evidence>
<feature type="transmembrane region" description="Helical" evidence="1">
    <location>
        <begin position="197"/>
        <end position="222"/>
    </location>
</feature>
<keyword evidence="1" id="KW-1133">Transmembrane helix</keyword>
<accession>A0ABY6CQJ0</accession>
<keyword evidence="4" id="KW-1185">Reference proteome</keyword>
<feature type="domain" description="TPM" evidence="2">
    <location>
        <begin position="20"/>
        <end position="143"/>
    </location>
</feature>
<dbReference type="Proteomes" id="UP001065174">
    <property type="component" value="Chromosome"/>
</dbReference>
<sequence>MQFFAWAQDDVEIPKLKQRVTDQTATLTPYETRYLEEKLEAFEQTKGSQIGILIVSSTSPETIEQYGIRVADEWKLGREGIDDGVLILVAKDDRKVRLEVGYGLEGAIPDIYAKRIVDNVIIPEFRNGKFTSGIDAGVDAVVKLVDGEDLPAVTQTTSSKGNGNRKSFGGVLVAAFVLSIISSFFKNKWVKAGISIVLAIAVGYIFGSIIFAVIAFVISLLFGIGRTGGGGGGGYYGGGRGGYYGGSGGFGGSSGGGFGGFSGGGGGFGGGGASGSW</sequence>
<evidence type="ECO:0000313" key="3">
    <source>
        <dbReference type="EMBL" id="UXP32786.1"/>
    </source>
</evidence>
<keyword evidence="1" id="KW-0812">Transmembrane</keyword>